<comment type="caution">
    <text evidence="12">The sequence shown here is derived from an EMBL/GenBank/DDBJ whole genome shotgun (WGS) entry which is preliminary data.</text>
</comment>
<dbReference type="InterPro" id="IPR001925">
    <property type="entry name" value="Porin_Euk"/>
</dbReference>
<evidence type="ECO:0000256" key="2">
    <source>
        <dbReference type="ARBA" id="ARBA00007780"/>
    </source>
</evidence>
<keyword evidence="8" id="KW-0626">Porin</keyword>
<dbReference type="GO" id="GO:0046930">
    <property type="term" value="C:pore complex"/>
    <property type="evidence" value="ECO:0007669"/>
    <property type="project" value="UniProtKB-KW"/>
</dbReference>
<evidence type="ECO:0000313" key="13">
    <source>
        <dbReference type="Proteomes" id="UP001281003"/>
    </source>
</evidence>
<dbReference type="FunFam" id="2.40.160.10:FF:000012">
    <property type="entry name" value="Voltage-dependent anion-selective channel"/>
    <property type="match status" value="1"/>
</dbReference>
<dbReference type="Gene3D" id="2.40.160.10">
    <property type="entry name" value="Porin"/>
    <property type="match status" value="1"/>
</dbReference>
<feature type="region of interest" description="Disordered" evidence="11">
    <location>
        <begin position="45"/>
        <end position="101"/>
    </location>
</feature>
<evidence type="ECO:0000256" key="1">
    <source>
        <dbReference type="ARBA" id="ARBA00004294"/>
    </source>
</evidence>
<dbReference type="CDD" id="cd07306">
    <property type="entry name" value="Porin3_VDAC"/>
    <property type="match status" value="1"/>
</dbReference>
<comment type="subcellular location">
    <subcellularLocation>
        <location evidence="1">Mitochondrion outer membrane</location>
    </subcellularLocation>
</comment>
<dbReference type="InterPro" id="IPR027246">
    <property type="entry name" value="Porin_Euk/Tom40"/>
</dbReference>
<dbReference type="Pfam" id="PF01459">
    <property type="entry name" value="Porin_3"/>
    <property type="match status" value="2"/>
</dbReference>
<evidence type="ECO:0000256" key="9">
    <source>
        <dbReference type="ARBA" id="ARBA00023128"/>
    </source>
</evidence>
<dbReference type="GO" id="GO:0015288">
    <property type="term" value="F:porin activity"/>
    <property type="evidence" value="ECO:0007669"/>
    <property type="project" value="UniProtKB-KW"/>
</dbReference>
<dbReference type="GO" id="GO:0008308">
    <property type="term" value="F:voltage-gated monoatomic anion channel activity"/>
    <property type="evidence" value="ECO:0007669"/>
    <property type="project" value="InterPro"/>
</dbReference>
<name>A0AAE0U6F4_SORBR</name>
<evidence type="ECO:0000256" key="6">
    <source>
        <dbReference type="ARBA" id="ARBA00022787"/>
    </source>
</evidence>
<feature type="region of interest" description="Disordered" evidence="11">
    <location>
        <begin position="128"/>
        <end position="155"/>
    </location>
</feature>
<keyword evidence="5" id="KW-0812">Transmembrane</keyword>
<evidence type="ECO:0000256" key="10">
    <source>
        <dbReference type="ARBA" id="ARBA00023136"/>
    </source>
</evidence>
<keyword evidence="9" id="KW-0496">Mitochondrion</keyword>
<reference evidence="12" key="2">
    <citation type="submission" date="2023-07" db="EMBL/GenBank/DDBJ databases">
        <authorList>
            <consortium name="Lawrence Berkeley National Laboratory"/>
            <person name="Haridas S."/>
            <person name="Hensen N."/>
            <person name="Bonometti L."/>
            <person name="Westerberg I."/>
            <person name="Brannstrom I.O."/>
            <person name="Guillou S."/>
            <person name="Cros-Aarteil S."/>
            <person name="Calhoun S."/>
            <person name="Kuo A."/>
            <person name="Mondo S."/>
            <person name="Pangilinan J."/>
            <person name="Riley R."/>
            <person name="LaButti K."/>
            <person name="Andreopoulos B."/>
            <person name="Lipzen A."/>
            <person name="Chen C."/>
            <person name="Yanf M."/>
            <person name="Daum C."/>
            <person name="Ng V."/>
            <person name="Clum A."/>
            <person name="Steindorff A."/>
            <person name="Ohm R."/>
            <person name="Martin F."/>
            <person name="Silar P."/>
            <person name="Natvig D."/>
            <person name="Lalanne C."/>
            <person name="Gautier V."/>
            <person name="Ament-velasquez S.L."/>
            <person name="Kruys A."/>
            <person name="Hutchinson M.I."/>
            <person name="Powell A.J."/>
            <person name="Barry K."/>
            <person name="Miller A.N."/>
            <person name="Grigoriev I.V."/>
            <person name="Debuchy R."/>
            <person name="Gladieux P."/>
            <person name="Thoren M.H."/>
            <person name="Johannesson H."/>
        </authorList>
    </citation>
    <scope>NUCLEOTIDE SEQUENCE</scope>
    <source>
        <strain evidence="12">FGSC 1904</strain>
    </source>
</reference>
<dbReference type="PANTHER" id="PTHR11743:SF70">
    <property type="entry name" value="GH26960P-RELATED"/>
    <property type="match status" value="1"/>
</dbReference>
<gene>
    <name evidence="12" type="ORF">B0T20DRAFT_423236</name>
</gene>
<dbReference type="Proteomes" id="UP001281003">
    <property type="component" value="Unassembled WGS sequence"/>
</dbReference>
<keyword evidence="3" id="KW-0813">Transport</keyword>
<keyword evidence="10" id="KW-0472">Membrane</keyword>
<evidence type="ECO:0000256" key="11">
    <source>
        <dbReference type="SAM" id="MobiDB-lite"/>
    </source>
</evidence>
<dbReference type="InterPro" id="IPR023614">
    <property type="entry name" value="Porin_dom_sf"/>
</dbReference>
<dbReference type="AlphaFoldDB" id="A0AAE0U6F4"/>
<dbReference type="EMBL" id="JAUTDP010000012">
    <property type="protein sequence ID" value="KAK3392139.1"/>
    <property type="molecule type" value="Genomic_DNA"/>
</dbReference>
<dbReference type="GO" id="GO:0005741">
    <property type="term" value="C:mitochondrial outer membrane"/>
    <property type="evidence" value="ECO:0007669"/>
    <property type="project" value="UniProtKB-SubCell"/>
</dbReference>
<keyword evidence="13" id="KW-1185">Reference proteome</keyword>
<keyword evidence="6" id="KW-1000">Mitochondrion outer membrane</keyword>
<protein>
    <submittedName>
        <fullName evidence="12">Eukaryotic porin/Tom40</fullName>
    </submittedName>
</protein>
<keyword evidence="7" id="KW-0406">Ion transport</keyword>
<organism evidence="12 13">
    <name type="scientific">Sordaria brevicollis</name>
    <dbReference type="NCBI Taxonomy" id="83679"/>
    <lineage>
        <taxon>Eukaryota</taxon>
        <taxon>Fungi</taxon>
        <taxon>Dikarya</taxon>
        <taxon>Ascomycota</taxon>
        <taxon>Pezizomycotina</taxon>
        <taxon>Sordariomycetes</taxon>
        <taxon>Sordariomycetidae</taxon>
        <taxon>Sordariales</taxon>
        <taxon>Sordariaceae</taxon>
        <taxon>Sordaria</taxon>
    </lineage>
</organism>
<evidence type="ECO:0000256" key="7">
    <source>
        <dbReference type="ARBA" id="ARBA00023065"/>
    </source>
</evidence>
<reference evidence="12" key="1">
    <citation type="journal article" date="2023" name="Mol. Phylogenet. Evol.">
        <title>Genome-scale phylogeny and comparative genomics of the fungal order Sordariales.</title>
        <authorList>
            <person name="Hensen N."/>
            <person name="Bonometti L."/>
            <person name="Westerberg I."/>
            <person name="Brannstrom I.O."/>
            <person name="Guillou S."/>
            <person name="Cros-Aarteil S."/>
            <person name="Calhoun S."/>
            <person name="Haridas S."/>
            <person name="Kuo A."/>
            <person name="Mondo S."/>
            <person name="Pangilinan J."/>
            <person name="Riley R."/>
            <person name="LaButti K."/>
            <person name="Andreopoulos B."/>
            <person name="Lipzen A."/>
            <person name="Chen C."/>
            <person name="Yan M."/>
            <person name="Daum C."/>
            <person name="Ng V."/>
            <person name="Clum A."/>
            <person name="Steindorff A."/>
            <person name="Ohm R.A."/>
            <person name="Martin F."/>
            <person name="Silar P."/>
            <person name="Natvig D.O."/>
            <person name="Lalanne C."/>
            <person name="Gautier V."/>
            <person name="Ament-Velasquez S.L."/>
            <person name="Kruys A."/>
            <person name="Hutchinson M.I."/>
            <person name="Powell A.J."/>
            <person name="Barry K."/>
            <person name="Miller A.N."/>
            <person name="Grigoriev I.V."/>
            <person name="Debuchy R."/>
            <person name="Gladieux P."/>
            <person name="Hiltunen Thoren M."/>
            <person name="Johannesson H."/>
        </authorList>
    </citation>
    <scope>NUCLEOTIDE SEQUENCE</scope>
    <source>
        <strain evidence="12">FGSC 1904</strain>
    </source>
</reference>
<dbReference type="PANTHER" id="PTHR11743">
    <property type="entry name" value="VOLTAGE-DEPENDENT ANION-SELECTIVE CHANNEL"/>
    <property type="match status" value="1"/>
</dbReference>
<evidence type="ECO:0000256" key="8">
    <source>
        <dbReference type="ARBA" id="ARBA00023114"/>
    </source>
</evidence>
<evidence type="ECO:0000313" key="12">
    <source>
        <dbReference type="EMBL" id="KAK3392139.1"/>
    </source>
</evidence>
<evidence type="ECO:0000256" key="3">
    <source>
        <dbReference type="ARBA" id="ARBA00022448"/>
    </source>
</evidence>
<dbReference type="PROSITE" id="PS00558">
    <property type="entry name" value="EUKARYOTIC_PORIN"/>
    <property type="match status" value="1"/>
</dbReference>
<comment type="similarity">
    <text evidence="2">Belongs to the eukaryotic mitochondrial porin family.</text>
</comment>
<keyword evidence="4" id="KW-1134">Transmembrane beta strand</keyword>
<evidence type="ECO:0000256" key="4">
    <source>
        <dbReference type="ARBA" id="ARBA00022452"/>
    </source>
</evidence>
<proteinExistence type="inferred from homology"/>
<feature type="compositionally biased region" description="Polar residues" evidence="11">
    <location>
        <begin position="69"/>
        <end position="79"/>
    </location>
</feature>
<evidence type="ECO:0000256" key="5">
    <source>
        <dbReference type="ARBA" id="ARBA00022692"/>
    </source>
</evidence>
<feature type="compositionally biased region" description="Low complexity" evidence="11">
    <location>
        <begin position="80"/>
        <end position="93"/>
    </location>
</feature>
<sequence length="419" mass="44219">MAVPAFSDIAKSANDLLNKDFYHLSAGTIEVKSNTPNNVAFKVTGKSSHDKATSGALEGKFTDKPNGTYHPSLTSPSQCSLSGVPNGGPVSSGAPLPPGVPGVEPQPKKGLPPGYCIVHNRIHKSGKARKCRSDGSFAANDHVPAQVKSKPANPRGVRPPIGINFALGGIMGPRILGRPLGFSAFYNPLFNHTTMLMYWRTTGLTVTQTWNTANALETKVEMADNLAKGLKAEGIFSFLPATNARGAKFNLHFKQSNFHGRAFFDLLKGPTANIDAIVGHEGFLAGASAGYDVQKAAITGYSAAVGYHAPTYSAAITATDNLSVFSASYYHKVNSQVEAGSKATWNSKTGTAVGLEVAAKYRLDPVSFVKGKINDRGVAAVAYNVLLREGVTLGVGASFDTQKLDQATHKVGTSFTFES</sequence>
<accession>A0AAE0U6F4</accession>